<evidence type="ECO:0000313" key="2">
    <source>
        <dbReference type="Proteomes" id="UP000465266"/>
    </source>
</evidence>
<organism evidence="1 2">
    <name type="scientific">Aspergillus udagawae</name>
    <dbReference type="NCBI Taxonomy" id="91492"/>
    <lineage>
        <taxon>Eukaryota</taxon>
        <taxon>Fungi</taxon>
        <taxon>Dikarya</taxon>
        <taxon>Ascomycota</taxon>
        <taxon>Pezizomycotina</taxon>
        <taxon>Eurotiomycetes</taxon>
        <taxon>Eurotiomycetidae</taxon>
        <taxon>Eurotiales</taxon>
        <taxon>Aspergillaceae</taxon>
        <taxon>Aspergillus</taxon>
        <taxon>Aspergillus subgen. Fumigati</taxon>
    </lineage>
</organism>
<gene>
    <name evidence="1" type="ORF">IFM53868_07853</name>
</gene>
<name>A0ABQ1B767_9EURO</name>
<evidence type="ECO:0000313" key="1">
    <source>
        <dbReference type="EMBL" id="GFF95106.1"/>
    </source>
</evidence>
<protein>
    <submittedName>
        <fullName evidence="1">Uncharacterized protein</fullName>
    </submittedName>
</protein>
<reference evidence="1 2" key="1">
    <citation type="submission" date="2020-01" db="EMBL/GenBank/DDBJ databases">
        <title>Draft genome sequence of Aspergillus udagawae IFM 53868.</title>
        <authorList>
            <person name="Takahashi H."/>
            <person name="Yaguchi T."/>
        </authorList>
    </citation>
    <scope>NUCLEOTIDE SEQUENCE [LARGE SCALE GENOMIC DNA]</scope>
    <source>
        <strain evidence="1 2">IFM 53868</strain>
    </source>
</reference>
<dbReference type="Proteomes" id="UP000465266">
    <property type="component" value="Unassembled WGS sequence"/>
</dbReference>
<comment type="caution">
    <text evidence="1">The sequence shown here is derived from an EMBL/GenBank/DDBJ whole genome shotgun (WGS) entry which is preliminary data.</text>
</comment>
<dbReference type="EMBL" id="BLKG01000107">
    <property type="protein sequence ID" value="GFF95106.1"/>
    <property type="molecule type" value="Genomic_DNA"/>
</dbReference>
<accession>A0ABQ1B767</accession>
<keyword evidence="2" id="KW-1185">Reference proteome</keyword>
<proteinExistence type="predicted"/>
<sequence>MVVDVGSVLSYATTSGVEALKILNTWLDNDEVAQAWYGKDKDFFLQKQSGIIKLLRGKYKKPEIQYVFTIQKEDWQLVIEESLPVAHTWYRKRKDESGECSWLPLFWACRSPLGENRVCSKADKAFTSLGIVSNLPAARLDLWGLVVMAYSNGGWSRVALSRDGGFNATLLCRNFILNVSQSNVNAPTIGHLEPREHPAQDHEPLGIDESRSLLDHGHSFSTNNVSIGWPLNGEIDPPPLELADGQWDKILKKMVLDYFQVCKLKGKFHNGITKYWEEWASFMAQVRRGFDGGVLSSNPAGPDQVRDYPVTETGQGVDEQSPCVRLDDIVIHEVESRQELRAEITSLASQCDQSQELSDTELPQKMKDILGKVRKLINKQLWRLKLLLYNDITLVDNLDHDDVLYFFREDGQLIKLLTHCHLADNHMDHSRAGITTKQELKRLLNSHHVVMARARMLNFCERIDLNLSVRNTGHNVLLA</sequence>